<dbReference type="InterPro" id="IPR013155">
    <property type="entry name" value="M/V/L/I-tRNA-synth_anticd-bd"/>
</dbReference>
<dbReference type="InterPro" id="IPR002300">
    <property type="entry name" value="aa-tRNA-synth_Ia"/>
</dbReference>
<dbReference type="EC" id="6.1.1.5" evidence="10"/>
<dbReference type="CDD" id="cd07960">
    <property type="entry name" value="Anticodon_Ia_Ile_BEm"/>
    <property type="match status" value="1"/>
</dbReference>
<dbReference type="CDD" id="cd00818">
    <property type="entry name" value="IleRS_core"/>
    <property type="match status" value="1"/>
</dbReference>
<feature type="domain" description="Methionyl/Valyl/Leucyl/Isoleucyl-tRNA synthetase anticodon-binding" evidence="12">
    <location>
        <begin position="685"/>
        <end position="829"/>
    </location>
</feature>
<gene>
    <name evidence="10 14" type="primary">ileS</name>
    <name evidence="13" type="ORF">CHTY_002870</name>
    <name evidence="14" type="ORF">CHTY_003415</name>
</gene>
<feature type="binding site" evidence="10">
    <location>
        <position position="553"/>
    </location>
    <ligand>
        <name>L-isoleucyl-5'-AMP</name>
        <dbReference type="ChEBI" id="CHEBI:178002"/>
    </ligand>
</feature>
<feature type="short sequence motif" description="'KMSKS' region" evidence="10">
    <location>
        <begin position="594"/>
        <end position="598"/>
    </location>
</feature>
<keyword evidence="3 10" id="KW-0436">Ligase</keyword>
<dbReference type="InterPro" id="IPR002301">
    <property type="entry name" value="Ile-tRNA-ligase"/>
</dbReference>
<dbReference type="EMBL" id="JACAOD020000014">
    <property type="protein sequence ID" value="MBP5836161.1"/>
    <property type="molecule type" value="Genomic_DNA"/>
</dbReference>
<protein>
    <recommendedName>
        <fullName evidence="10">Isoleucine--tRNA ligase</fullName>
        <ecNumber evidence="10">6.1.1.5</ecNumber>
    </recommendedName>
    <alternativeName>
        <fullName evidence="10">Isoleucyl-tRNA synthetase</fullName>
        <shortName evidence="10">IleRS</shortName>
    </alternativeName>
</protein>
<dbReference type="InterPro" id="IPR009008">
    <property type="entry name" value="Val/Leu/Ile-tRNA-synth_edit"/>
</dbReference>
<dbReference type="Gene3D" id="1.10.730.20">
    <property type="match status" value="1"/>
</dbReference>
<evidence type="ECO:0000256" key="8">
    <source>
        <dbReference type="ARBA" id="ARBA00025217"/>
    </source>
</evidence>
<keyword evidence="15" id="KW-1185">Reference proteome</keyword>
<feature type="binding site" evidence="10">
    <location>
        <position position="597"/>
    </location>
    <ligand>
        <name>ATP</name>
        <dbReference type="ChEBI" id="CHEBI:30616"/>
    </ligand>
</feature>
<evidence type="ECO:0000259" key="12">
    <source>
        <dbReference type="Pfam" id="PF08264"/>
    </source>
</evidence>
<dbReference type="SUPFAM" id="SSF52374">
    <property type="entry name" value="Nucleotidylyl transferase"/>
    <property type="match status" value="1"/>
</dbReference>
<dbReference type="Gene3D" id="3.40.50.620">
    <property type="entry name" value="HUPs"/>
    <property type="match status" value="2"/>
</dbReference>
<dbReference type="EMBL" id="JACAOD020000018">
    <property type="protein sequence ID" value="MBP5836264.1"/>
    <property type="molecule type" value="Genomic_DNA"/>
</dbReference>
<dbReference type="GO" id="GO:0004822">
    <property type="term" value="F:isoleucine-tRNA ligase activity"/>
    <property type="evidence" value="ECO:0007669"/>
    <property type="project" value="UniProtKB-EC"/>
</dbReference>
<feature type="domain" description="Aminoacyl-tRNA synthetase class Ia" evidence="11">
    <location>
        <begin position="28"/>
        <end position="632"/>
    </location>
</feature>
<evidence type="ECO:0000259" key="11">
    <source>
        <dbReference type="Pfam" id="PF00133"/>
    </source>
</evidence>
<dbReference type="SUPFAM" id="SSF50677">
    <property type="entry name" value="ValRS/IleRS/LeuRS editing domain"/>
    <property type="match status" value="1"/>
</dbReference>
<dbReference type="InterPro" id="IPR014729">
    <property type="entry name" value="Rossmann-like_a/b/a_fold"/>
</dbReference>
<comment type="subcellular location">
    <subcellularLocation>
        <location evidence="10">Cytoplasm</location>
    </subcellularLocation>
</comment>
<dbReference type="HAMAP" id="MF_02002">
    <property type="entry name" value="Ile_tRNA_synth_type1"/>
    <property type="match status" value="1"/>
</dbReference>
<evidence type="ECO:0000256" key="9">
    <source>
        <dbReference type="ARBA" id="ARBA00048359"/>
    </source>
</evidence>
<organism evidence="14 15">
    <name type="scientific">Candidatus Phytoplasma meliae</name>
    <dbReference type="NCBI Taxonomy" id="1848402"/>
    <lineage>
        <taxon>Bacteria</taxon>
        <taxon>Bacillati</taxon>
        <taxon>Mycoplasmatota</taxon>
        <taxon>Mollicutes</taxon>
        <taxon>Acholeplasmatales</taxon>
        <taxon>Acholeplasmataceae</taxon>
        <taxon>Candidatus Phytoplasma</taxon>
        <taxon>16SrXIII (Mexican periwinkle virescence group)</taxon>
    </lineage>
</organism>
<evidence type="ECO:0000256" key="6">
    <source>
        <dbReference type="ARBA" id="ARBA00022917"/>
    </source>
</evidence>
<keyword evidence="10" id="KW-0479">Metal-binding</keyword>
<keyword evidence="5 10" id="KW-0067">ATP-binding</keyword>
<feature type="binding site" evidence="10">
    <location>
        <position position="879"/>
    </location>
    <ligand>
        <name>Zn(2+)</name>
        <dbReference type="ChEBI" id="CHEBI:29105"/>
    </ligand>
</feature>
<dbReference type="PANTHER" id="PTHR42765">
    <property type="entry name" value="SOLEUCYL-TRNA SYNTHETASE"/>
    <property type="match status" value="1"/>
</dbReference>
<dbReference type="RefSeq" id="WP_203552419.1">
    <property type="nucleotide sequence ID" value="NZ_JACAOD020000014.1"/>
</dbReference>
<dbReference type="SUPFAM" id="SSF47323">
    <property type="entry name" value="Anticodon-binding domain of a subclass of class I aminoacyl-tRNA synthetases"/>
    <property type="match status" value="1"/>
</dbReference>
<dbReference type="InterPro" id="IPR023585">
    <property type="entry name" value="Ile-tRNA-ligase_type1"/>
</dbReference>
<accession>A0ABS5CZ61</accession>
<comment type="domain">
    <text evidence="10">IleRS has two distinct active sites: one for aminoacylation and one for editing. The misactivated valine is translocated from the active site to the editing site, which sterically excludes the correctly activated isoleucine. The single editing site contains two valyl binding pockets, one specific for each substrate (Val-AMP or Val-tRNA(Ile)).</text>
</comment>
<evidence type="ECO:0000256" key="7">
    <source>
        <dbReference type="ARBA" id="ARBA00023146"/>
    </source>
</evidence>
<sequence>MKNYKNTLLMPQTDFPMKGNLGKNEINIQQKWYQQKLYQKKLKQNQGAPMFMLHDGPPYANGNLHIGHALNKILKDFIVRFHSMKGFYAPYIPGWDTHGLPIEAAVLKKDRDKYLSSRQKLLEKCQAFALENVDNQKKQFQRLGVLGDWDHPYLTLDPKFMADQVRIFGKMVAEGVVFKALKPIHWSPTLESALAEAELEYHEHQSPSIYVAFPMAVASDSLFQNACAIIWTTTPWTLPANKAIAVHPHQKYQLIDVLNKRYLVGKNALPQLKKALAWDDATIQIIKTFQGKELEYLTYRNPLVPTTGFFILSDHVLDNEGTGLVHIAPGHGLEDFIVGQKYHLEVVCSIDKRGLMSACAGKYQGLFYTKANDVIITDLSENNYLLKVDVITHSHPYDWRTKKPVISLALSQWFVSLKKIKTNLLKAIQQVNWLPQWGNLKMTNMMQEREDWNISRQRTWGVPIAIFYAENKEPILDLAVTNHVANLFEKHGIEIWYEWDCQQLLPPNYQHSNSPNGIFTKELDIMDVWFDSGTSYSVIKRRYQTDVSALYLEGNDQHRGWFNSSLITSVAAFQKAPYHTVITHGFVLDGKGQKMSKSLGNIIDPLTIASQKGADIMRLWVANTNYNFDVRINNAILNQVEDMYRKIRNTLRFMMGNLARFDKDQHYLTWDQRKPIHQAVILDWEEIVVKILHSYQVYDFEAIIRNLFPFITNKISAFYFDFSKDILYIEKEEHLERQMIQSTIYDLLLGFLQVLTPIIPHTTSEAYSFCPFFDHEDVYLESMPQLHHYEGKHLLVEYHRFLALRKNVLQTLEKARQSKIINSSLQAHLHLELTKEHLYVCDVLQIKEQLHQLFIVSKVTLVSKDVLGIKVEKANGYPCQRCWNVVLPHINQDLCFRCHNILNHQEKKGEWDEK</sequence>
<evidence type="ECO:0000256" key="5">
    <source>
        <dbReference type="ARBA" id="ARBA00022840"/>
    </source>
</evidence>
<keyword evidence="4 10" id="KW-0547">Nucleotide-binding</keyword>
<dbReference type="Pfam" id="PF00133">
    <property type="entry name" value="tRNA-synt_1"/>
    <property type="match status" value="1"/>
</dbReference>
<keyword evidence="2 10" id="KW-0963">Cytoplasm</keyword>
<keyword evidence="10" id="KW-0862">Zinc</keyword>
<dbReference type="Pfam" id="PF08264">
    <property type="entry name" value="Anticodon_1"/>
    <property type="match status" value="1"/>
</dbReference>
<dbReference type="InterPro" id="IPR050081">
    <property type="entry name" value="Ile-tRNA_ligase"/>
</dbReference>
<feature type="binding site" evidence="10">
    <location>
        <position position="898"/>
    </location>
    <ligand>
        <name>Zn(2+)</name>
        <dbReference type="ChEBI" id="CHEBI:29105"/>
    </ligand>
</feature>
<comment type="subunit">
    <text evidence="10">Monomer.</text>
</comment>
<dbReference type="Gene3D" id="1.10.10.830">
    <property type="entry name" value="Ile-tRNA synthetase CP2 domain-like"/>
    <property type="match status" value="1"/>
</dbReference>
<evidence type="ECO:0000256" key="3">
    <source>
        <dbReference type="ARBA" id="ARBA00022598"/>
    </source>
</evidence>
<comment type="catalytic activity">
    <reaction evidence="9 10">
        <text>tRNA(Ile) + L-isoleucine + ATP = L-isoleucyl-tRNA(Ile) + AMP + diphosphate</text>
        <dbReference type="Rhea" id="RHEA:11060"/>
        <dbReference type="Rhea" id="RHEA-COMP:9666"/>
        <dbReference type="Rhea" id="RHEA-COMP:9695"/>
        <dbReference type="ChEBI" id="CHEBI:30616"/>
        <dbReference type="ChEBI" id="CHEBI:33019"/>
        <dbReference type="ChEBI" id="CHEBI:58045"/>
        <dbReference type="ChEBI" id="CHEBI:78442"/>
        <dbReference type="ChEBI" id="CHEBI:78528"/>
        <dbReference type="ChEBI" id="CHEBI:456215"/>
        <dbReference type="EC" id="6.1.1.5"/>
    </reaction>
</comment>
<evidence type="ECO:0000313" key="15">
    <source>
        <dbReference type="Proteomes" id="UP001195571"/>
    </source>
</evidence>
<evidence type="ECO:0000256" key="10">
    <source>
        <dbReference type="HAMAP-Rule" id="MF_02002"/>
    </source>
</evidence>
<keyword evidence="6 10" id="KW-0648">Protein biosynthesis</keyword>
<dbReference type="PROSITE" id="PS00178">
    <property type="entry name" value="AA_TRNA_LIGASE_I"/>
    <property type="match status" value="1"/>
</dbReference>
<evidence type="ECO:0000256" key="2">
    <source>
        <dbReference type="ARBA" id="ARBA00022490"/>
    </source>
</evidence>
<evidence type="ECO:0000313" key="14">
    <source>
        <dbReference type="EMBL" id="MBP5836264.1"/>
    </source>
</evidence>
<proteinExistence type="inferred from homology"/>
<reference evidence="14 15" key="1">
    <citation type="submission" date="2021-04" db="EMBL/GenBank/DDBJ databases">
        <title>Genomic features of Candidatus Phytoplasma meliae isolate ChTYXIII (1SrXIII-G).</title>
        <authorList>
            <person name="Fernandez F.D."/>
            <person name="Conci L.R."/>
        </authorList>
    </citation>
    <scope>NUCLEOTIDE SEQUENCE [LARGE SCALE GENOMIC DNA]</scope>
    <source>
        <strain evidence="14">ChTYXIII-Mo</strain>
    </source>
</reference>
<feature type="binding site" evidence="10">
    <location>
        <position position="895"/>
    </location>
    <ligand>
        <name>Zn(2+)</name>
        <dbReference type="ChEBI" id="CHEBI:29105"/>
    </ligand>
</feature>
<comment type="similarity">
    <text evidence="1 10">Belongs to the class-I aminoacyl-tRNA synthetase family. IleS type 1 subfamily.</text>
</comment>
<keyword evidence="7 10" id="KW-0030">Aminoacyl-tRNA synthetase</keyword>
<name>A0ABS5CZ61_9MOLU</name>
<dbReference type="PANTHER" id="PTHR42765:SF1">
    <property type="entry name" value="ISOLEUCINE--TRNA LIGASE, MITOCHONDRIAL"/>
    <property type="match status" value="1"/>
</dbReference>
<dbReference type="InterPro" id="IPR009080">
    <property type="entry name" value="tRNAsynth_Ia_anticodon-bd"/>
</dbReference>
<dbReference type="InterPro" id="IPR001412">
    <property type="entry name" value="aa-tRNA-synth_I_CS"/>
</dbReference>
<comment type="cofactor">
    <cofactor evidence="10">
        <name>Zn(2+)</name>
        <dbReference type="ChEBI" id="CHEBI:29105"/>
    </cofactor>
    <text evidence="10">Binds 1 zinc ion per subunit.</text>
</comment>
<feature type="binding site" evidence="10">
    <location>
        <position position="882"/>
    </location>
    <ligand>
        <name>Zn(2+)</name>
        <dbReference type="ChEBI" id="CHEBI:29105"/>
    </ligand>
</feature>
<evidence type="ECO:0000256" key="4">
    <source>
        <dbReference type="ARBA" id="ARBA00022741"/>
    </source>
</evidence>
<feature type="short sequence motif" description="'HIGH' region" evidence="10">
    <location>
        <begin position="58"/>
        <end position="68"/>
    </location>
</feature>
<comment type="caution">
    <text evidence="14">The sequence shown here is derived from an EMBL/GenBank/DDBJ whole genome shotgun (WGS) entry which is preliminary data.</text>
</comment>
<dbReference type="NCBIfam" id="TIGR00392">
    <property type="entry name" value="ileS"/>
    <property type="match status" value="1"/>
</dbReference>
<comment type="function">
    <text evidence="8 10">Catalyzes the attachment of isoleucine to tRNA(Ile). As IleRS can inadvertently accommodate and process structurally similar amino acids such as valine, to avoid such errors it has two additional distinct tRNA(Ile)-dependent editing activities. One activity is designated as 'pretransfer' editing and involves the hydrolysis of activated Val-AMP. The other activity is designated 'posttransfer' editing and involves deacylation of mischarged Val-tRNA(Ile).</text>
</comment>
<dbReference type="InterPro" id="IPR033708">
    <property type="entry name" value="Anticodon_Ile_BEm"/>
</dbReference>
<dbReference type="Proteomes" id="UP001195571">
    <property type="component" value="Unassembled WGS sequence"/>
</dbReference>
<evidence type="ECO:0000313" key="13">
    <source>
        <dbReference type="EMBL" id="MBP5836161.1"/>
    </source>
</evidence>
<evidence type="ECO:0000256" key="1">
    <source>
        <dbReference type="ARBA" id="ARBA00006887"/>
    </source>
</evidence>
<dbReference type="PRINTS" id="PR00984">
    <property type="entry name" value="TRNASYNTHILE"/>
</dbReference>